<comment type="caution">
    <text evidence="3">The sequence shown here is derived from an EMBL/GenBank/DDBJ whole genome shotgun (WGS) entry which is preliminary data.</text>
</comment>
<sequence>MSRDEGSNGAPASPGPLHAPSEVALEQQFAPGGLYALRAAVAAHATELGLPERSLPRVLLVATELATNAIRHGAGSGTLRLWRTGELLMVQVVDAGPGIARPDRLGIRPAPLGSRAGRGLWIVRQICDQVHITAGPTTTVTIGIHLGAPPG</sequence>
<dbReference type="InterPro" id="IPR003594">
    <property type="entry name" value="HATPase_dom"/>
</dbReference>
<dbReference type="Gene3D" id="3.30.565.10">
    <property type="entry name" value="Histidine kinase-like ATPase, C-terminal domain"/>
    <property type="match status" value="1"/>
</dbReference>
<evidence type="ECO:0000313" key="3">
    <source>
        <dbReference type="EMBL" id="GIE54150.1"/>
    </source>
</evidence>
<evidence type="ECO:0000259" key="2">
    <source>
        <dbReference type="Pfam" id="PF13581"/>
    </source>
</evidence>
<name>A0A919JRS1_9ACTN</name>
<dbReference type="Proteomes" id="UP000647172">
    <property type="component" value="Unassembled WGS sequence"/>
</dbReference>
<proteinExistence type="predicted"/>
<dbReference type="InterPro" id="IPR036890">
    <property type="entry name" value="HATPase_C_sf"/>
</dbReference>
<reference evidence="3" key="1">
    <citation type="submission" date="2021-01" db="EMBL/GenBank/DDBJ databases">
        <title>Whole genome shotgun sequence of Actinoplanes nipponensis NBRC 14063.</title>
        <authorList>
            <person name="Komaki H."/>
            <person name="Tamura T."/>
        </authorList>
    </citation>
    <scope>NUCLEOTIDE SEQUENCE</scope>
    <source>
        <strain evidence="3">NBRC 14063</strain>
    </source>
</reference>
<dbReference type="EMBL" id="BOMQ01000095">
    <property type="protein sequence ID" value="GIE54150.1"/>
    <property type="molecule type" value="Genomic_DNA"/>
</dbReference>
<keyword evidence="4" id="KW-1185">Reference proteome</keyword>
<dbReference type="RefSeq" id="WP_203776692.1">
    <property type="nucleotide sequence ID" value="NZ_BAAAYJ010000011.1"/>
</dbReference>
<dbReference type="InterPro" id="IPR050267">
    <property type="entry name" value="Anti-sigma-factor_SerPK"/>
</dbReference>
<protein>
    <recommendedName>
        <fullName evidence="2">Histidine kinase/HSP90-like ATPase domain-containing protein</fullName>
    </recommendedName>
</protein>
<keyword evidence="1" id="KW-0808">Transferase</keyword>
<keyword evidence="1" id="KW-0418">Kinase</keyword>
<evidence type="ECO:0000256" key="1">
    <source>
        <dbReference type="ARBA" id="ARBA00022527"/>
    </source>
</evidence>
<keyword evidence="1" id="KW-0723">Serine/threonine-protein kinase</keyword>
<accession>A0A919JRS1</accession>
<gene>
    <name evidence="3" type="ORF">Ani05nite_76840</name>
</gene>
<dbReference type="PANTHER" id="PTHR35526">
    <property type="entry name" value="ANTI-SIGMA-F FACTOR RSBW-RELATED"/>
    <property type="match status" value="1"/>
</dbReference>
<dbReference type="GO" id="GO:0004674">
    <property type="term" value="F:protein serine/threonine kinase activity"/>
    <property type="evidence" value="ECO:0007669"/>
    <property type="project" value="UniProtKB-KW"/>
</dbReference>
<dbReference type="SUPFAM" id="SSF55874">
    <property type="entry name" value="ATPase domain of HSP90 chaperone/DNA topoisomerase II/histidine kinase"/>
    <property type="match status" value="1"/>
</dbReference>
<dbReference type="PANTHER" id="PTHR35526:SF3">
    <property type="entry name" value="ANTI-SIGMA-F FACTOR RSBW"/>
    <property type="match status" value="1"/>
</dbReference>
<dbReference type="CDD" id="cd16936">
    <property type="entry name" value="HATPase_RsbW-like"/>
    <property type="match status" value="1"/>
</dbReference>
<feature type="domain" description="Histidine kinase/HSP90-like ATPase" evidence="2">
    <location>
        <begin position="34"/>
        <end position="141"/>
    </location>
</feature>
<dbReference type="Pfam" id="PF13581">
    <property type="entry name" value="HATPase_c_2"/>
    <property type="match status" value="1"/>
</dbReference>
<organism evidence="3 4">
    <name type="scientific">Actinoplanes nipponensis</name>
    <dbReference type="NCBI Taxonomy" id="135950"/>
    <lineage>
        <taxon>Bacteria</taxon>
        <taxon>Bacillati</taxon>
        <taxon>Actinomycetota</taxon>
        <taxon>Actinomycetes</taxon>
        <taxon>Micromonosporales</taxon>
        <taxon>Micromonosporaceae</taxon>
        <taxon>Actinoplanes</taxon>
    </lineage>
</organism>
<dbReference type="AlphaFoldDB" id="A0A919JRS1"/>
<evidence type="ECO:0000313" key="4">
    <source>
        <dbReference type="Proteomes" id="UP000647172"/>
    </source>
</evidence>